<gene>
    <name evidence="3" type="ORF">L210DRAFT_2731702</name>
</gene>
<evidence type="ECO:0000313" key="3">
    <source>
        <dbReference type="EMBL" id="KAF8415279.1"/>
    </source>
</evidence>
<comment type="caution">
    <text evidence="3">The sequence shown here is derived from an EMBL/GenBank/DDBJ whole genome shotgun (WGS) entry which is preliminary data.</text>
</comment>
<reference evidence="3" key="2">
    <citation type="journal article" date="2020" name="Nat. Commun.">
        <title>Large-scale genome sequencing of mycorrhizal fungi provides insights into the early evolution of symbiotic traits.</title>
        <authorList>
            <person name="Miyauchi S."/>
            <person name="Kiss E."/>
            <person name="Kuo A."/>
            <person name="Drula E."/>
            <person name="Kohler A."/>
            <person name="Sanchez-Garcia M."/>
            <person name="Morin E."/>
            <person name="Andreopoulos B."/>
            <person name="Barry K.W."/>
            <person name="Bonito G."/>
            <person name="Buee M."/>
            <person name="Carver A."/>
            <person name="Chen C."/>
            <person name="Cichocki N."/>
            <person name="Clum A."/>
            <person name="Culley D."/>
            <person name="Crous P.W."/>
            <person name="Fauchery L."/>
            <person name="Girlanda M."/>
            <person name="Hayes R.D."/>
            <person name="Keri Z."/>
            <person name="LaButti K."/>
            <person name="Lipzen A."/>
            <person name="Lombard V."/>
            <person name="Magnuson J."/>
            <person name="Maillard F."/>
            <person name="Murat C."/>
            <person name="Nolan M."/>
            <person name="Ohm R.A."/>
            <person name="Pangilinan J."/>
            <person name="Pereira M.F."/>
            <person name="Perotto S."/>
            <person name="Peter M."/>
            <person name="Pfister S."/>
            <person name="Riley R."/>
            <person name="Sitrit Y."/>
            <person name="Stielow J.B."/>
            <person name="Szollosi G."/>
            <person name="Zifcakova L."/>
            <person name="Stursova M."/>
            <person name="Spatafora J.W."/>
            <person name="Tedersoo L."/>
            <person name="Vaario L.M."/>
            <person name="Yamada A."/>
            <person name="Yan M."/>
            <person name="Wang P."/>
            <person name="Xu J."/>
            <person name="Bruns T."/>
            <person name="Baldrian P."/>
            <person name="Vilgalys R."/>
            <person name="Dunand C."/>
            <person name="Henrissat B."/>
            <person name="Grigoriev I.V."/>
            <person name="Hibbett D."/>
            <person name="Nagy L.G."/>
            <person name="Martin F.M."/>
        </authorList>
    </citation>
    <scope>NUCLEOTIDE SEQUENCE</scope>
    <source>
        <strain evidence="3">BED1</strain>
    </source>
</reference>
<keyword evidence="4" id="KW-1185">Reference proteome</keyword>
<dbReference type="AlphaFoldDB" id="A0AAD4G5N1"/>
<feature type="signal peptide" evidence="2">
    <location>
        <begin position="1"/>
        <end position="16"/>
    </location>
</feature>
<feature type="region of interest" description="Disordered" evidence="1">
    <location>
        <begin position="58"/>
        <end position="81"/>
    </location>
</feature>
<keyword evidence="2" id="KW-0732">Signal</keyword>
<protein>
    <recommendedName>
        <fullName evidence="5">Secreted protein</fullName>
    </recommendedName>
</protein>
<evidence type="ECO:0000256" key="1">
    <source>
        <dbReference type="SAM" id="MobiDB-lite"/>
    </source>
</evidence>
<evidence type="ECO:0000313" key="4">
    <source>
        <dbReference type="Proteomes" id="UP001194468"/>
    </source>
</evidence>
<sequence>MGILLGTFIVTLQVSANQRSLDLTNCVRSGLQQRPLHDTTCLLPTYFMAPRHFFTVLNEHRDTGSKPAKKPEPGRENETGH</sequence>
<evidence type="ECO:0000256" key="2">
    <source>
        <dbReference type="SAM" id="SignalP"/>
    </source>
</evidence>
<reference evidence="3" key="1">
    <citation type="submission" date="2019-10" db="EMBL/GenBank/DDBJ databases">
        <authorList>
            <consortium name="DOE Joint Genome Institute"/>
            <person name="Kuo A."/>
            <person name="Miyauchi S."/>
            <person name="Kiss E."/>
            <person name="Drula E."/>
            <person name="Kohler A."/>
            <person name="Sanchez-Garcia M."/>
            <person name="Andreopoulos B."/>
            <person name="Barry K.W."/>
            <person name="Bonito G."/>
            <person name="Buee M."/>
            <person name="Carver A."/>
            <person name="Chen C."/>
            <person name="Cichocki N."/>
            <person name="Clum A."/>
            <person name="Culley D."/>
            <person name="Crous P.W."/>
            <person name="Fauchery L."/>
            <person name="Girlanda M."/>
            <person name="Hayes R."/>
            <person name="Keri Z."/>
            <person name="LaButti K."/>
            <person name="Lipzen A."/>
            <person name="Lombard V."/>
            <person name="Magnuson J."/>
            <person name="Maillard F."/>
            <person name="Morin E."/>
            <person name="Murat C."/>
            <person name="Nolan M."/>
            <person name="Ohm R."/>
            <person name="Pangilinan J."/>
            <person name="Pereira M."/>
            <person name="Perotto S."/>
            <person name="Peter M."/>
            <person name="Riley R."/>
            <person name="Sitrit Y."/>
            <person name="Stielow B."/>
            <person name="Szollosi G."/>
            <person name="Zifcakova L."/>
            <person name="Stursova M."/>
            <person name="Spatafora J.W."/>
            <person name="Tedersoo L."/>
            <person name="Vaario L.-M."/>
            <person name="Yamada A."/>
            <person name="Yan M."/>
            <person name="Wang P."/>
            <person name="Xu J."/>
            <person name="Bruns T."/>
            <person name="Baldrian P."/>
            <person name="Vilgalys R."/>
            <person name="Henrissat B."/>
            <person name="Grigoriev I.V."/>
            <person name="Hibbett D."/>
            <person name="Nagy L.G."/>
            <person name="Martin F.M."/>
        </authorList>
    </citation>
    <scope>NUCLEOTIDE SEQUENCE</scope>
    <source>
        <strain evidence="3">BED1</strain>
    </source>
</reference>
<feature type="chain" id="PRO_5041901120" description="Secreted protein" evidence="2">
    <location>
        <begin position="17"/>
        <end position="81"/>
    </location>
</feature>
<organism evidence="3 4">
    <name type="scientific">Boletus edulis BED1</name>
    <dbReference type="NCBI Taxonomy" id="1328754"/>
    <lineage>
        <taxon>Eukaryota</taxon>
        <taxon>Fungi</taxon>
        <taxon>Dikarya</taxon>
        <taxon>Basidiomycota</taxon>
        <taxon>Agaricomycotina</taxon>
        <taxon>Agaricomycetes</taxon>
        <taxon>Agaricomycetidae</taxon>
        <taxon>Boletales</taxon>
        <taxon>Boletineae</taxon>
        <taxon>Boletaceae</taxon>
        <taxon>Boletoideae</taxon>
        <taxon>Boletus</taxon>
    </lineage>
</organism>
<dbReference type="Proteomes" id="UP001194468">
    <property type="component" value="Unassembled WGS sequence"/>
</dbReference>
<proteinExistence type="predicted"/>
<evidence type="ECO:0008006" key="5">
    <source>
        <dbReference type="Google" id="ProtNLM"/>
    </source>
</evidence>
<dbReference type="EMBL" id="WHUW01000347">
    <property type="protein sequence ID" value="KAF8415279.1"/>
    <property type="molecule type" value="Genomic_DNA"/>
</dbReference>
<accession>A0AAD4G5N1</accession>
<name>A0AAD4G5N1_BOLED</name>